<reference evidence="2" key="1">
    <citation type="journal article" date="2022" name="Nat. Commun.">
        <title>Chromosome evolution and the genetic basis of agronomically important traits in greater yam.</title>
        <authorList>
            <person name="Bredeson J.V."/>
            <person name="Lyons J.B."/>
            <person name="Oniyinde I.O."/>
            <person name="Okereke N.R."/>
            <person name="Kolade O."/>
            <person name="Nnabue I."/>
            <person name="Nwadili C.O."/>
            <person name="Hribova E."/>
            <person name="Parker M."/>
            <person name="Nwogha J."/>
            <person name="Shu S."/>
            <person name="Carlson J."/>
            <person name="Kariba R."/>
            <person name="Muthemba S."/>
            <person name="Knop K."/>
            <person name="Barton G.J."/>
            <person name="Sherwood A.V."/>
            <person name="Lopez-Montes A."/>
            <person name="Asiedu R."/>
            <person name="Jamnadass R."/>
            <person name="Muchugi A."/>
            <person name="Goodstein D."/>
            <person name="Egesi C.N."/>
            <person name="Featherston J."/>
            <person name="Asfaw A."/>
            <person name="Simpson G.G."/>
            <person name="Dolezel J."/>
            <person name="Hendre P.S."/>
            <person name="Van Deynze A."/>
            <person name="Kumar P.L."/>
            <person name="Obidiegwu J.E."/>
            <person name="Bhattacharjee R."/>
            <person name="Rokhsar D.S."/>
        </authorList>
    </citation>
    <scope>NUCLEOTIDE SEQUENCE [LARGE SCALE GENOMIC DNA]</scope>
    <source>
        <strain evidence="2">cv. TDa95/00328</strain>
    </source>
</reference>
<organism evidence="1 2">
    <name type="scientific">Dioscorea alata</name>
    <name type="common">Purple yam</name>
    <dbReference type="NCBI Taxonomy" id="55571"/>
    <lineage>
        <taxon>Eukaryota</taxon>
        <taxon>Viridiplantae</taxon>
        <taxon>Streptophyta</taxon>
        <taxon>Embryophyta</taxon>
        <taxon>Tracheophyta</taxon>
        <taxon>Spermatophyta</taxon>
        <taxon>Magnoliopsida</taxon>
        <taxon>Liliopsida</taxon>
        <taxon>Dioscoreales</taxon>
        <taxon>Dioscoreaceae</taxon>
        <taxon>Dioscorea</taxon>
    </lineage>
</organism>
<proteinExistence type="predicted"/>
<evidence type="ECO:0000313" key="2">
    <source>
        <dbReference type="Proteomes" id="UP000827976"/>
    </source>
</evidence>
<dbReference type="Proteomes" id="UP000827976">
    <property type="component" value="Chromosome 7"/>
</dbReference>
<evidence type="ECO:0000313" key="1">
    <source>
        <dbReference type="EMBL" id="KAH7677070.1"/>
    </source>
</evidence>
<sequence length="171" mass="18484">MVSFTCNCSVAASLTKLPFSFPRTTETFHFWQRSPSHRCRSARLPTIALGPSLFNPGSREDRQPPRTLFPGGFKRPEIKVPTLAIWLSAEEVLRTDSRAEIGAAISKGFGVVVLDCRDESGGQLYEAAGILKSVIADRAYLLIAERVDIAAAVGASGVILSDKGFVQPGFT</sequence>
<gene>
    <name evidence="1" type="ORF">IHE45_07G058000</name>
</gene>
<name>A0ACB7VRA4_DIOAL</name>
<dbReference type="EMBL" id="CM037017">
    <property type="protein sequence ID" value="KAH7677070.1"/>
    <property type="molecule type" value="Genomic_DNA"/>
</dbReference>
<accession>A0ACB7VRA4</accession>
<protein>
    <submittedName>
        <fullName evidence="1">Thiamine phosphate synthase protein</fullName>
    </submittedName>
</protein>
<comment type="caution">
    <text evidence="1">The sequence shown here is derived from an EMBL/GenBank/DDBJ whole genome shotgun (WGS) entry which is preliminary data.</text>
</comment>
<keyword evidence="2" id="KW-1185">Reference proteome</keyword>